<dbReference type="Pfam" id="PF00725">
    <property type="entry name" value="3HCDH"/>
    <property type="match status" value="2"/>
</dbReference>
<dbReference type="FunFam" id="3.40.50.720:FF:000009">
    <property type="entry name" value="Fatty oxidation complex, alpha subunit"/>
    <property type="match status" value="1"/>
</dbReference>
<dbReference type="GO" id="GO:0070403">
    <property type="term" value="F:NAD+ binding"/>
    <property type="evidence" value="ECO:0007669"/>
    <property type="project" value="InterPro"/>
</dbReference>
<evidence type="ECO:0000259" key="3">
    <source>
        <dbReference type="Pfam" id="PF02737"/>
    </source>
</evidence>
<evidence type="ECO:0008006" key="5">
    <source>
        <dbReference type="Google" id="ProtNLM"/>
    </source>
</evidence>
<protein>
    <recommendedName>
        <fullName evidence="5">3-hydroxyacyl-CoA dehydrogenase</fullName>
    </recommendedName>
</protein>
<evidence type="ECO:0000259" key="2">
    <source>
        <dbReference type="Pfam" id="PF00725"/>
    </source>
</evidence>
<dbReference type="Gene3D" id="1.10.1040.10">
    <property type="entry name" value="N-(1-d-carboxylethyl)-l-norvaline Dehydrogenase, domain 2"/>
    <property type="match status" value="2"/>
</dbReference>
<sequence length="402" mass="43414">MYIYKAAVIGAGTMGAGIAQVITYSGLPVILRDVTQEAVDKGLATVRKIYQGRVDKGKMTATELEQKMALVSGATDDTGFSDVDIVIEAIYEDLEAKQKLFQTLEKVCPEGCIFASNTSSLPISAIASATQKPEKVIGMHFFNPAPVMKLVEVVPGLGTSEETIDDIVLFSESLRKIPIRVQECAGFLVNRLLMPYLNEAAIALQEGAASAKEIDAALVKLGMPMGPLTLFDMVGIDVSVKVADILHDAYGTRATAARILRELDQADRHGLKNGAGFYDYADEKKGDLESLIQKIQAEGTTKTEFSSNRIIMPMINEAVISLQEGVASAKDIDIAMMAGTGFPQDKGGPLHYADQIGVDVVLSELESLCEKLGDRFWPAPMLKRMVQGGYLGKKSGKGFFQY</sequence>
<evidence type="ECO:0000256" key="1">
    <source>
        <dbReference type="ARBA" id="ARBA00023002"/>
    </source>
</evidence>
<accession>A0A3B1CW62</accession>
<dbReference type="Gene3D" id="3.40.50.720">
    <property type="entry name" value="NAD(P)-binding Rossmann-like Domain"/>
    <property type="match status" value="1"/>
</dbReference>
<evidence type="ECO:0000313" key="4">
    <source>
        <dbReference type="EMBL" id="VAX32662.1"/>
    </source>
</evidence>
<feature type="domain" description="3-hydroxyacyl-CoA dehydrogenase C-terminal" evidence="2">
    <location>
        <begin position="305"/>
        <end position="402"/>
    </location>
</feature>
<dbReference type="InterPro" id="IPR008927">
    <property type="entry name" value="6-PGluconate_DH-like_C_sf"/>
</dbReference>
<dbReference type="InterPro" id="IPR036291">
    <property type="entry name" value="NAD(P)-bd_dom_sf"/>
</dbReference>
<feature type="domain" description="3-hydroxyacyl-CoA dehydrogenase C-terminal" evidence="2">
    <location>
        <begin position="186"/>
        <end position="280"/>
    </location>
</feature>
<gene>
    <name evidence="4" type="ORF">MNBD_NITROSPIRAE01-1132</name>
</gene>
<reference evidence="4" key="1">
    <citation type="submission" date="2018-06" db="EMBL/GenBank/DDBJ databases">
        <authorList>
            <person name="Zhirakovskaya E."/>
        </authorList>
    </citation>
    <scope>NUCLEOTIDE SEQUENCE</scope>
</reference>
<proteinExistence type="predicted"/>
<keyword evidence="1" id="KW-0560">Oxidoreductase</keyword>
<dbReference type="SUPFAM" id="SSF48179">
    <property type="entry name" value="6-phosphogluconate dehydrogenase C-terminal domain-like"/>
    <property type="match status" value="2"/>
</dbReference>
<dbReference type="AlphaFoldDB" id="A0A3B1CW62"/>
<organism evidence="4">
    <name type="scientific">hydrothermal vent metagenome</name>
    <dbReference type="NCBI Taxonomy" id="652676"/>
    <lineage>
        <taxon>unclassified sequences</taxon>
        <taxon>metagenomes</taxon>
        <taxon>ecological metagenomes</taxon>
    </lineage>
</organism>
<feature type="domain" description="3-hydroxyacyl-CoA dehydrogenase NAD binding" evidence="3">
    <location>
        <begin position="5"/>
        <end position="184"/>
    </location>
</feature>
<dbReference type="InterPro" id="IPR013328">
    <property type="entry name" value="6PGD_dom2"/>
</dbReference>
<dbReference type="Pfam" id="PF02737">
    <property type="entry name" value="3HCDH_N"/>
    <property type="match status" value="1"/>
</dbReference>
<dbReference type="GO" id="GO:0016616">
    <property type="term" value="F:oxidoreductase activity, acting on the CH-OH group of donors, NAD or NADP as acceptor"/>
    <property type="evidence" value="ECO:0007669"/>
    <property type="project" value="InterPro"/>
</dbReference>
<dbReference type="EMBL" id="UOGF01000094">
    <property type="protein sequence ID" value="VAX32662.1"/>
    <property type="molecule type" value="Genomic_DNA"/>
</dbReference>
<dbReference type="GO" id="GO:0006631">
    <property type="term" value="P:fatty acid metabolic process"/>
    <property type="evidence" value="ECO:0007669"/>
    <property type="project" value="InterPro"/>
</dbReference>
<dbReference type="PANTHER" id="PTHR48075:SF5">
    <property type="entry name" value="3-HYDROXYBUTYRYL-COA DEHYDROGENASE"/>
    <property type="match status" value="1"/>
</dbReference>
<name>A0A3B1CW62_9ZZZZ</name>
<dbReference type="InterPro" id="IPR006176">
    <property type="entry name" value="3-OHacyl-CoA_DH_NAD-bd"/>
</dbReference>
<dbReference type="SUPFAM" id="SSF51735">
    <property type="entry name" value="NAD(P)-binding Rossmann-fold domains"/>
    <property type="match status" value="1"/>
</dbReference>
<dbReference type="InterPro" id="IPR006108">
    <property type="entry name" value="3HC_DH_C"/>
</dbReference>
<dbReference type="PANTHER" id="PTHR48075">
    <property type="entry name" value="3-HYDROXYACYL-COA DEHYDROGENASE FAMILY PROTEIN"/>
    <property type="match status" value="1"/>
</dbReference>